<feature type="region of interest" description="Disordered" evidence="1">
    <location>
        <begin position="210"/>
        <end position="235"/>
    </location>
</feature>
<name>A0A2V5HV22_9EURO</name>
<dbReference type="SUPFAM" id="SSF51197">
    <property type="entry name" value="Clavaminate synthase-like"/>
    <property type="match status" value="1"/>
</dbReference>
<proteinExistence type="predicted"/>
<accession>A0A2V5HV22</accession>
<evidence type="ECO:0000313" key="3">
    <source>
        <dbReference type="Proteomes" id="UP000248817"/>
    </source>
</evidence>
<dbReference type="Proteomes" id="UP000248817">
    <property type="component" value="Unassembled WGS sequence"/>
</dbReference>
<feature type="region of interest" description="Disordered" evidence="1">
    <location>
        <begin position="323"/>
        <end position="344"/>
    </location>
</feature>
<dbReference type="EMBL" id="KZ825564">
    <property type="protein sequence ID" value="PYI27671.1"/>
    <property type="molecule type" value="Genomic_DNA"/>
</dbReference>
<evidence type="ECO:0000256" key="1">
    <source>
        <dbReference type="SAM" id="MobiDB-lite"/>
    </source>
</evidence>
<reference evidence="2 3" key="1">
    <citation type="submission" date="2018-02" db="EMBL/GenBank/DDBJ databases">
        <title>The genomes of Aspergillus section Nigri reveals drivers in fungal speciation.</title>
        <authorList>
            <consortium name="DOE Joint Genome Institute"/>
            <person name="Vesth T.C."/>
            <person name="Nybo J."/>
            <person name="Theobald S."/>
            <person name="Brandl J."/>
            <person name="Frisvad J.C."/>
            <person name="Nielsen K.F."/>
            <person name="Lyhne E.K."/>
            <person name="Kogle M.E."/>
            <person name="Kuo A."/>
            <person name="Riley R."/>
            <person name="Clum A."/>
            <person name="Nolan M."/>
            <person name="Lipzen A."/>
            <person name="Salamov A."/>
            <person name="Henrissat B."/>
            <person name="Wiebenga A."/>
            <person name="De vries R.P."/>
            <person name="Grigoriev I.V."/>
            <person name="Mortensen U.H."/>
            <person name="Andersen M.R."/>
            <person name="Baker S.E."/>
        </authorList>
    </citation>
    <scope>NUCLEOTIDE SEQUENCE [LARGE SCALE GENOMIC DNA]</scope>
    <source>
        <strain evidence="2 3">CBS 114.80</strain>
    </source>
</reference>
<evidence type="ECO:0000313" key="2">
    <source>
        <dbReference type="EMBL" id="PYI27671.1"/>
    </source>
</evidence>
<protein>
    <submittedName>
        <fullName evidence="2">Uncharacterized protein</fullName>
    </submittedName>
</protein>
<organism evidence="2 3">
    <name type="scientific">Aspergillus indologenus CBS 114.80</name>
    <dbReference type="NCBI Taxonomy" id="1450541"/>
    <lineage>
        <taxon>Eukaryota</taxon>
        <taxon>Fungi</taxon>
        <taxon>Dikarya</taxon>
        <taxon>Ascomycota</taxon>
        <taxon>Pezizomycotina</taxon>
        <taxon>Eurotiomycetes</taxon>
        <taxon>Eurotiomycetidae</taxon>
        <taxon>Eurotiales</taxon>
        <taxon>Aspergillaceae</taxon>
        <taxon>Aspergillus</taxon>
        <taxon>Aspergillus subgen. Circumdati</taxon>
    </lineage>
</organism>
<gene>
    <name evidence="2" type="ORF">BP00DRAFT_450006</name>
</gene>
<dbReference type="AlphaFoldDB" id="A0A2V5HV22"/>
<feature type="compositionally biased region" description="Polar residues" evidence="1">
    <location>
        <begin position="557"/>
        <end position="573"/>
    </location>
</feature>
<keyword evidence="3" id="KW-1185">Reference proteome</keyword>
<feature type="region of interest" description="Disordered" evidence="1">
    <location>
        <begin position="552"/>
        <end position="574"/>
    </location>
</feature>
<sequence>MDSVQKGLSDVSTESPQLTLEHILSAEPITNHLDILTNILRQGATVDERVGALIHAAWEHVRREELWSSRFDSLDQYRQFIGFEELVKPVLRRHKRSDRSKQLSARMIAQHWDGPFHLVLPETLRPPFWSKHLLNSLASLSRLKPLPEAVHLLQESVKKRPRRGRTQPHLLASDIERVLEAMRVPRQGRRGRKNSVISIDSILTEHESSTATLVGSDSHEDGASPQGSSAMLSERSLLDDQKQCPCSPLLFPLLAILAESKAQWTSHFLARLLQWASLMSWESLCTDHLRQLYRHATQSDGQDLDRFLIVQTLEQLSITLTGVETSMPDDSPNSIPTPAAGDREKPIPNAFKSFVKDEPSLWSSLQQNGYLHIPGFFAYMETRGIFPRVRQTLARYASDDQGQVLSQKCYQFLHQMIQQDPAYYAVVASCRPNGQWRLLNRSMDAASLSVAGAMLSIPGSGQRESDIQSTVMLPTFCEEHCVNLVPGSHTMFAPSHKNEHPPTGVMEIGKPSSIRMQPGDLLLTMPHLLRFPQTFTSHALVNLSQDVADFQGHPTGWNHQPSTSAQPQLSNAPVTDECSVDTVSAIGEALAGRRAWSDRKVLHQQRILSGTDTAAATVFVDKVRERLVLEFHEALDIVEISHAESAAALAPDLVLNDVSAETEWAATELGMSTLLQVDTPWLPESFNHMSLQDLGLDTLGEIDLLPTLD</sequence>